<sequence>MRQSSGTYLEEHIPVERFVTFIPNQGHKAKDMFQGLSKFLKKNYIDIKNCSGQSYDNTSAMSGKYSGVQALVLAENDLALCVLCAGHLLNLVPRTKWDSFEEYEVKAAELAECTVYESETQHKHKINMCLAPLDCFQAPEVELNPSEKF</sequence>
<accession>A0ABQ9IBQ8</accession>
<proteinExistence type="predicted"/>
<evidence type="ECO:0008006" key="3">
    <source>
        <dbReference type="Google" id="ProtNLM"/>
    </source>
</evidence>
<name>A0ABQ9IBQ8_9NEOP</name>
<dbReference type="PANTHER" id="PTHR45749:SF23">
    <property type="entry name" value="ZINC FINGER MYM-TYPE PROTEIN 1-LIKE"/>
    <property type="match status" value="1"/>
</dbReference>
<evidence type="ECO:0000313" key="1">
    <source>
        <dbReference type="EMBL" id="KAJ8893872.1"/>
    </source>
</evidence>
<comment type="caution">
    <text evidence="1">The sequence shown here is derived from an EMBL/GenBank/DDBJ whole genome shotgun (WGS) entry which is preliminary data.</text>
</comment>
<keyword evidence="2" id="KW-1185">Reference proteome</keyword>
<gene>
    <name evidence="1" type="ORF">PR048_006473</name>
</gene>
<dbReference type="PANTHER" id="PTHR45749">
    <property type="match status" value="1"/>
</dbReference>
<dbReference type="EMBL" id="JARBHB010000002">
    <property type="protein sequence ID" value="KAJ8893872.1"/>
    <property type="molecule type" value="Genomic_DNA"/>
</dbReference>
<protein>
    <recommendedName>
        <fullName evidence="3">DUF4371 domain-containing protein</fullName>
    </recommendedName>
</protein>
<dbReference type="Proteomes" id="UP001159363">
    <property type="component" value="Chromosome 2"/>
</dbReference>
<evidence type="ECO:0000313" key="2">
    <source>
        <dbReference type="Proteomes" id="UP001159363"/>
    </source>
</evidence>
<organism evidence="1 2">
    <name type="scientific">Dryococelus australis</name>
    <dbReference type="NCBI Taxonomy" id="614101"/>
    <lineage>
        <taxon>Eukaryota</taxon>
        <taxon>Metazoa</taxon>
        <taxon>Ecdysozoa</taxon>
        <taxon>Arthropoda</taxon>
        <taxon>Hexapoda</taxon>
        <taxon>Insecta</taxon>
        <taxon>Pterygota</taxon>
        <taxon>Neoptera</taxon>
        <taxon>Polyneoptera</taxon>
        <taxon>Phasmatodea</taxon>
        <taxon>Verophasmatodea</taxon>
        <taxon>Anareolatae</taxon>
        <taxon>Phasmatidae</taxon>
        <taxon>Eurycanthinae</taxon>
        <taxon>Dryococelus</taxon>
    </lineage>
</organism>
<reference evidence="1 2" key="1">
    <citation type="submission" date="2023-02" db="EMBL/GenBank/DDBJ databases">
        <title>LHISI_Scaffold_Assembly.</title>
        <authorList>
            <person name="Stuart O.P."/>
            <person name="Cleave R."/>
            <person name="Magrath M.J.L."/>
            <person name="Mikheyev A.S."/>
        </authorList>
    </citation>
    <scope>NUCLEOTIDE SEQUENCE [LARGE SCALE GENOMIC DNA]</scope>
    <source>
        <strain evidence="1">Daus_M_001</strain>
        <tissue evidence="1">Leg muscle</tissue>
    </source>
</reference>